<proteinExistence type="predicted"/>
<feature type="transmembrane region" description="Helical" evidence="1">
    <location>
        <begin position="21"/>
        <end position="42"/>
    </location>
</feature>
<evidence type="ECO:0000256" key="1">
    <source>
        <dbReference type="SAM" id="Phobius"/>
    </source>
</evidence>
<gene>
    <name evidence="2" type="ORF">BXY80_2060</name>
</gene>
<keyword evidence="3" id="KW-1185">Reference proteome</keyword>
<dbReference type="Pfam" id="PF19578">
    <property type="entry name" value="DUF6090"/>
    <property type="match status" value="1"/>
</dbReference>
<dbReference type="OrthoDB" id="1414794at2"/>
<comment type="caution">
    <text evidence="2">The sequence shown here is derived from an EMBL/GenBank/DDBJ whole genome shotgun (WGS) entry which is preliminary data.</text>
</comment>
<evidence type="ECO:0000313" key="2">
    <source>
        <dbReference type="EMBL" id="RKE92146.1"/>
    </source>
</evidence>
<dbReference type="InterPro" id="IPR045749">
    <property type="entry name" value="DUF6090"/>
</dbReference>
<dbReference type="EMBL" id="RAQJ01000004">
    <property type="protein sequence ID" value="RKE92146.1"/>
    <property type="molecule type" value="Genomic_DNA"/>
</dbReference>
<keyword evidence="1" id="KW-0812">Transmembrane</keyword>
<dbReference type="AlphaFoldDB" id="A0A420DGD6"/>
<organism evidence="2 3">
    <name type="scientific">Ichthyenterobacterium magnum</name>
    <dbReference type="NCBI Taxonomy" id="1230530"/>
    <lineage>
        <taxon>Bacteria</taxon>
        <taxon>Pseudomonadati</taxon>
        <taxon>Bacteroidota</taxon>
        <taxon>Flavobacteriia</taxon>
        <taxon>Flavobacteriales</taxon>
        <taxon>Flavobacteriaceae</taxon>
        <taxon>Ichthyenterobacterium</taxon>
    </lineage>
</organism>
<name>A0A420DGD6_9FLAO</name>
<dbReference type="Proteomes" id="UP000284892">
    <property type="component" value="Unassembled WGS sequence"/>
</dbReference>
<sequence length="251" mass="29487">MIKFFRKIRQKMLIESKFSKYLLYAIGEIVLVVIGILIALQINNSNNKKIETQREFKYLTNIKLDLKKDVENLEYSIDFRQKKSLGIEKIIRQINGQPIQDLNETTYNVINTLNQERFQPSNVTYNDLVNSGNMNLISNDSIKIYLFELSLHYQQNLFNIEHETAEYEENTSKSILKLVDIERMKPVFLGKKTAEQVNISEKDFKTLFESLEYKNGCVVAKWTSEGMIELYQNIKKKSEHVIELINTELKK</sequence>
<evidence type="ECO:0000313" key="3">
    <source>
        <dbReference type="Proteomes" id="UP000284892"/>
    </source>
</evidence>
<accession>A0A420DGD6</accession>
<dbReference type="RefSeq" id="WP_120201604.1">
    <property type="nucleotide sequence ID" value="NZ_RAQJ01000004.1"/>
</dbReference>
<keyword evidence="1" id="KW-0472">Membrane</keyword>
<protein>
    <submittedName>
        <fullName evidence="2">Uncharacterized protein</fullName>
    </submittedName>
</protein>
<keyword evidence="1" id="KW-1133">Transmembrane helix</keyword>
<reference evidence="2 3" key="1">
    <citation type="submission" date="2018-09" db="EMBL/GenBank/DDBJ databases">
        <title>Genomic Encyclopedia of Archaeal and Bacterial Type Strains, Phase II (KMG-II): from individual species to whole genera.</title>
        <authorList>
            <person name="Goeker M."/>
        </authorList>
    </citation>
    <scope>NUCLEOTIDE SEQUENCE [LARGE SCALE GENOMIC DNA]</scope>
    <source>
        <strain evidence="2 3">DSM 26283</strain>
    </source>
</reference>